<proteinExistence type="inferred from homology"/>
<comment type="caution">
    <text evidence="6">Lacks conserved residue(s) required for the propagation of feature annotation.</text>
</comment>
<comment type="subcellular location">
    <subcellularLocation>
        <location evidence="6">Golgi apparatus membrane</location>
        <topology evidence="6">Multi-pass membrane protein</topology>
    </subcellularLocation>
    <subcellularLocation>
        <location evidence="1">Membrane</location>
        <topology evidence="1">Multi-pass membrane protein</topology>
    </subcellularLocation>
</comment>
<reference evidence="8" key="1">
    <citation type="submission" date="2020-05" db="EMBL/GenBank/DDBJ databases">
        <title>Phylogenomic resolution of chytrid fungi.</title>
        <authorList>
            <person name="Stajich J.E."/>
            <person name="Amses K."/>
            <person name="Simmons R."/>
            <person name="Seto K."/>
            <person name="Myers J."/>
            <person name="Bonds A."/>
            <person name="Quandt C.A."/>
            <person name="Barry K."/>
            <person name="Liu P."/>
            <person name="Grigoriev I."/>
            <person name="Longcore J.E."/>
            <person name="James T.Y."/>
        </authorList>
    </citation>
    <scope>NUCLEOTIDE SEQUENCE</scope>
    <source>
        <strain evidence="8">JEL0513</strain>
    </source>
</reference>
<keyword evidence="5 6" id="KW-0472">Membrane</keyword>
<evidence type="ECO:0000313" key="9">
    <source>
        <dbReference type="Proteomes" id="UP001211907"/>
    </source>
</evidence>
<evidence type="ECO:0000256" key="2">
    <source>
        <dbReference type="ARBA" id="ARBA00010596"/>
    </source>
</evidence>
<dbReference type="InterPro" id="IPR045231">
    <property type="entry name" value="Yip1/4-like"/>
</dbReference>
<dbReference type="EMBL" id="JADGJH010000083">
    <property type="protein sequence ID" value="KAJ3139069.1"/>
    <property type="molecule type" value="Genomic_DNA"/>
</dbReference>
<dbReference type="PANTHER" id="PTHR21236:SF2">
    <property type="entry name" value="PROTEIN YIPF"/>
    <property type="match status" value="1"/>
</dbReference>
<comment type="similarity">
    <text evidence="2 6">Belongs to the YIP1 family.</text>
</comment>
<evidence type="ECO:0000256" key="5">
    <source>
        <dbReference type="ARBA" id="ARBA00023136"/>
    </source>
</evidence>
<sequence>MAHFFDENSNPNNGFGAQDLQFQSFEYGSNSGANNSYGGYSGGNDVYSNINNMQTQPQTISWIAAFSSGDYPDELPLLEELGINFGHMKNKAISVLNPLTPIDKNIFDESDLAGPVIFWFLYGGFQLFAGKVQFNFIYAIAILGWLSIYAILNLMSDMGITSTRTASVLGYCFLPMVLLSSLSILLHLSGFVGLIMSILSIFWCTYSASLMFVTVLSMSEQRLLVAYPVGLLYSAFALLVVMTK</sequence>
<feature type="domain" description="Yip1" evidence="7">
    <location>
        <begin position="106"/>
        <end position="238"/>
    </location>
</feature>
<evidence type="ECO:0000259" key="7">
    <source>
        <dbReference type="Pfam" id="PF04893"/>
    </source>
</evidence>
<evidence type="ECO:0000256" key="1">
    <source>
        <dbReference type="ARBA" id="ARBA00004141"/>
    </source>
</evidence>
<protein>
    <recommendedName>
        <fullName evidence="6">Protein YIP</fullName>
    </recommendedName>
</protein>
<feature type="transmembrane region" description="Helical" evidence="6">
    <location>
        <begin position="168"/>
        <end position="188"/>
    </location>
</feature>
<feature type="transmembrane region" description="Helical" evidence="6">
    <location>
        <begin position="194"/>
        <end position="216"/>
    </location>
</feature>
<keyword evidence="9" id="KW-1185">Reference proteome</keyword>
<dbReference type="GO" id="GO:0006888">
    <property type="term" value="P:endoplasmic reticulum to Golgi vesicle-mediated transport"/>
    <property type="evidence" value="ECO:0007669"/>
    <property type="project" value="InterPro"/>
</dbReference>
<evidence type="ECO:0000256" key="4">
    <source>
        <dbReference type="ARBA" id="ARBA00022989"/>
    </source>
</evidence>
<name>A0AAD5XHS1_9FUNG</name>
<organism evidence="8 9">
    <name type="scientific">Physocladia obscura</name>
    <dbReference type="NCBI Taxonomy" id="109957"/>
    <lineage>
        <taxon>Eukaryota</taxon>
        <taxon>Fungi</taxon>
        <taxon>Fungi incertae sedis</taxon>
        <taxon>Chytridiomycota</taxon>
        <taxon>Chytridiomycota incertae sedis</taxon>
        <taxon>Chytridiomycetes</taxon>
        <taxon>Chytridiales</taxon>
        <taxon>Chytriomycetaceae</taxon>
        <taxon>Physocladia</taxon>
    </lineage>
</organism>
<evidence type="ECO:0000313" key="8">
    <source>
        <dbReference type="EMBL" id="KAJ3139069.1"/>
    </source>
</evidence>
<feature type="transmembrane region" description="Helical" evidence="6">
    <location>
        <begin position="223"/>
        <end position="242"/>
    </location>
</feature>
<keyword evidence="3 6" id="KW-0812">Transmembrane</keyword>
<dbReference type="GO" id="GO:0048280">
    <property type="term" value="P:vesicle fusion with Golgi apparatus"/>
    <property type="evidence" value="ECO:0007669"/>
    <property type="project" value="TreeGrafter"/>
</dbReference>
<evidence type="ECO:0000256" key="6">
    <source>
        <dbReference type="RuleBase" id="RU361264"/>
    </source>
</evidence>
<accession>A0AAD5XHS1</accession>
<keyword evidence="4 6" id="KW-1133">Transmembrane helix</keyword>
<feature type="transmembrane region" description="Helical" evidence="6">
    <location>
        <begin position="136"/>
        <end position="156"/>
    </location>
</feature>
<dbReference type="InterPro" id="IPR006977">
    <property type="entry name" value="Yip1_dom"/>
</dbReference>
<dbReference type="Pfam" id="PF04893">
    <property type="entry name" value="Yip1"/>
    <property type="match status" value="1"/>
</dbReference>
<dbReference type="PANTHER" id="PTHR21236">
    <property type="entry name" value="GOLGI MEMBRANE PROTEIN YIP1"/>
    <property type="match status" value="1"/>
</dbReference>
<dbReference type="GO" id="GO:0005802">
    <property type="term" value="C:trans-Golgi network"/>
    <property type="evidence" value="ECO:0007669"/>
    <property type="project" value="TreeGrafter"/>
</dbReference>
<gene>
    <name evidence="8" type="ORF">HK100_012099</name>
</gene>
<dbReference type="GO" id="GO:0000139">
    <property type="term" value="C:Golgi membrane"/>
    <property type="evidence" value="ECO:0007669"/>
    <property type="project" value="UniProtKB-SubCell"/>
</dbReference>
<evidence type="ECO:0000256" key="3">
    <source>
        <dbReference type="ARBA" id="ARBA00022692"/>
    </source>
</evidence>
<dbReference type="AlphaFoldDB" id="A0AAD5XHS1"/>
<comment type="caution">
    <text evidence="8">The sequence shown here is derived from an EMBL/GenBank/DDBJ whole genome shotgun (WGS) entry which is preliminary data.</text>
</comment>
<dbReference type="Proteomes" id="UP001211907">
    <property type="component" value="Unassembled WGS sequence"/>
</dbReference>